<protein>
    <submittedName>
        <fullName evidence="1">Uncharacterized protein</fullName>
    </submittedName>
</protein>
<reference evidence="1 2" key="1">
    <citation type="submission" date="2023-04" db="EMBL/GenBank/DDBJ databases">
        <title>Ectobacillus antri isolated from activated sludge.</title>
        <authorList>
            <person name="Yan P."/>
            <person name="Liu X."/>
        </authorList>
    </citation>
    <scope>NUCLEOTIDE SEQUENCE [LARGE SCALE GENOMIC DNA]</scope>
    <source>
        <strain evidence="1 2">C18H</strain>
    </source>
</reference>
<proteinExistence type="predicted"/>
<name>A0ABT6H2V6_9BACI</name>
<evidence type="ECO:0000313" key="2">
    <source>
        <dbReference type="Proteomes" id="UP001218246"/>
    </source>
</evidence>
<keyword evidence="2" id="KW-1185">Reference proteome</keyword>
<evidence type="ECO:0000313" key="1">
    <source>
        <dbReference type="EMBL" id="MDG5752960.1"/>
    </source>
</evidence>
<gene>
    <name evidence="1" type="ORF">P6P90_02965</name>
</gene>
<sequence>MGCFGYNNYRTGNRNVNNVAGASDENSIARFLRTLSPGTPVVIQYDDQKPAHGIFEGFQNGNLILSRFNGFPGLTRVNVNSVNAVSVGGRCHD</sequence>
<dbReference type="Proteomes" id="UP001218246">
    <property type="component" value="Unassembled WGS sequence"/>
</dbReference>
<accession>A0ABT6H2V6</accession>
<organism evidence="1 2">
    <name type="scientific">Ectobacillus antri</name>
    <dbReference type="NCBI Taxonomy" id="2486280"/>
    <lineage>
        <taxon>Bacteria</taxon>
        <taxon>Bacillati</taxon>
        <taxon>Bacillota</taxon>
        <taxon>Bacilli</taxon>
        <taxon>Bacillales</taxon>
        <taxon>Bacillaceae</taxon>
        <taxon>Ectobacillus</taxon>
    </lineage>
</organism>
<dbReference type="RefSeq" id="WP_124564576.1">
    <property type="nucleotide sequence ID" value="NZ_JARRRY010000001.1"/>
</dbReference>
<dbReference type="EMBL" id="JARULN010000001">
    <property type="protein sequence ID" value="MDG5752960.1"/>
    <property type="molecule type" value="Genomic_DNA"/>
</dbReference>
<comment type="caution">
    <text evidence="1">The sequence shown here is derived from an EMBL/GenBank/DDBJ whole genome shotgun (WGS) entry which is preliminary data.</text>
</comment>